<proteinExistence type="predicted"/>
<reference evidence="1 2" key="2">
    <citation type="journal article" date="2024" name="Int. J. Syst. Evol. Microbiol.">
        <title>Promethearchaeum syntrophicum gen. nov., sp. nov., an anaerobic, obligately syntrophic archaeon, the first isolate of the lineage 'Asgard' archaea, and proposal of the new archaeal phylum Promethearchaeota phyl. nov. and kingdom Promethearchaeati regn. nov.</title>
        <authorList>
            <person name="Imachi H."/>
            <person name="Nobu M.K."/>
            <person name="Kato S."/>
            <person name="Takaki Y."/>
            <person name="Miyazaki M."/>
            <person name="Miyata M."/>
            <person name="Ogawara M."/>
            <person name="Saito Y."/>
            <person name="Sakai S."/>
            <person name="Tahara Y.O."/>
            <person name="Takano Y."/>
            <person name="Tasumi E."/>
            <person name="Uematsu K."/>
            <person name="Yoshimura T."/>
            <person name="Itoh T."/>
            <person name="Ohkuma M."/>
            <person name="Takai K."/>
        </authorList>
    </citation>
    <scope>NUCLEOTIDE SEQUENCE [LARGE SCALE GENOMIC DNA]</scope>
    <source>
        <strain evidence="1 2">MK-D1</strain>
    </source>
</reference>
<evidence type="ECO:0000313" key="1">
    <source>
        <dbReference type="EMBL" id="QEE18033.2"/>
    </source>
</evidence>
<reference evidence="1 2" key="1">
    <citation type="journal article" date="2020" name="Nature">
        <title>Isolation of an archaeon at the prokaryote-eukaryote interface.</title>
        <authorList>
            <person name="Imachi H."/>
            <person name="Nobu M.K."/>
            <person name="Nakahara N."/>
            <person name="Morono Y."/>
            <person name="Ogawara M."/>
            <person name="Takaki Y."/>
            <person name="Takano Y."/>
            <person name="Uematsu K."/>
            <person name="Ikuta T."/>
            <person name="Ito M."/>
            <person name="Matsui Y."/>
            <person name="Miyazaki M."/>
            <person name="Murata K."/>
            <person name="Saito Y."/>
            <person name="Sakai S."/>
            <person name="Song C."/>
            <person name="Tasumi E."/>
            <person name="Yamanaka Y."/>
            <person name="Yamaguchi T."/>
            <person name="Kamagata Y."/>
            <person name="Tamaki H."/>
            <person name="Takai K."/>
        </authorList>
    </citation>
    <scope>NUCLEOTIDE SEQUENCE [LARGE SCALE GENOMIC DNA]</scope>
    <source>
        <strain evidence="1 2">MK-D1</strain>
    </source>
</reference>
<dbReference type="EMBL" id="CP042905">
    <property type="protein sequence ID" value="QEE18033.2"/>
    <property type="molecule type" value="Genomic_DNA"/>
</dbReference>
<keyword evidence="2" id="KW-1185">Reference proteome</keyword>
<protein>
    <submittedName>
        <fullName evidence="1">Uncharacterized protein</fullName>
    </submittedName>
</protein>
<accession>A0A5B9DH18</accession>
<evidence type="ECO:0000313" key="2">
    <source>
        <dbReference type="Proteomes" id="UP000321408"/>
    </source>
</evidence>
<sequence length="509" mass="58604">MASKAPILASQTQEEKGKNRIQFKKNLQFLLMIFIPYVFFAYLTVKLNNLGSTMGIDSISGIISNFFSDFFQADFIPFIMAVTLILILIVFLIGINKKEQKNIQIKSGMNAEDTSEKSSEPSLYRISVAGKEIKFSMIFSILIIILDIILIFTSHLVGILWGYNHTFEIIFYVLLSISIIIAIISIWLSLKPRDQEKGKNVILFGIQYLCFLGILSFTYWRETDLGTKIVESPQALFLVIFIVSCLGIGVSLLSGSKKDQLNLLFFTFYFTVGNFVSVFVGYSFITQFLIITILSAVIGVIVVKYRNASKIKINLPLILYGIFISGSLFAISDFVFYFPFRWAELTILFSFSGIVFIMFQVMALIQLFINSSNLKEELSNDDNYLKMIYFIELIGIIPSWMYGWSFYTISIIILGIINFGLLFIEHKFKKNIYLGALLLNVFVFIPNILIRVLSNWTYENIPDMYFGEFNKYILFQQFYLVFMGILTSITLAIPWFREYRNKKKNLVEE</sequence>
<dbReference type="KEGG" id="psyt:DSAG12_03871"/>
<name>A0A5B9DH18_9ARCH</name>
<dbReference type="Proteomes" id="UP000321408">
    <property type="component" value="Chromosome"/>
</dbReference>
<organism evidence="1 2">
    <name type="scientific">Promethearchaeum syntrophicum</name>
    <dbReference type="NCBI Taxonomy" id="2594042"/>
    <lineage>
        <taxon>Archaea</taxon>
        <taxon>Promethearchaeati</taxon>
        <taxon>Promethearchaeota</taxon>
        <taxon>Promethearchaeia</taxon>
        <taxon>Promethearchaeales</taxon>
        <taxon>Promethearchaeaceae</taxon>
        <taxon>Promethearchaeum</taxon>
    </lineage>
</organism>
<dbReference type="AlphaFoldDB" id="A0A5B9DH18"/>
<gene>
    <name evidence="1" type="ORF">DSAG12_03871</name>
</gene>